<reference evidence="2" key="1">
    <citation type="journal article" date="2019" name="Int. J. Syst. Evol. Microbiol.">
        <title>The Global Catalogue of Microorganisms (GCM) 10K type strain sequencing project: providing services to taxonomists for standard genome sequencing and annotation.</title>
        <authorList>
            <consortium name="The Broad Institute Genomics Platform"/>
            <consortium name="The Broad Institute Genome Sequencing Center for Infectious Disease"/>
            <person name="Wu L."/>
            <person name="Ma J."/>
        </authorList>
    </citation>
    <scope>NUCLEOTIDE SEQUENCE [LARGE SCALE GENOMIC DNA]</scope>
    <source>
        <strain evidence="2">CGMCC 1.12942</strain>
    </source>
</reference>
<accession>A0ABW2RPU9</accession>
<evidence type="ECO:0000313" key="2">
    <source>
        <dbReference type="Proteomes" id="UP001596500"/>
    </source>
</evidence>
<dbReference type="EMBL" id="JBHTBW010000062">
    <property type="protein sequence ID" value="MFC7442821.1"/>
    <property type="molecule type" value="Genomic_DNA"/>
</dbReference>
<evidence type="ECO:0000313" key="1">
    <source>
        <dbReference type="EMBL" id="MFC7442821.1"/>
    </source>
</evidence>
<dbReference type="Proteomes" id="UP001596500">
    <property type="component" value="Unassembled WGS sequence"/>
</dbReference>
<protein>
    <submittedName>
        <fullName evidence="1">Uncharacterized protein</fullName>
    </submittedName>
</protein>
<dbReference type="RefSeq" id="WP_379866952.1">
    <property type="nucleotide sequence ID" value="NZ_JBHTBW010000062.1"/>
</dbReference>
<name>A0ABW2RPU9_9BACL</name>
<gene>
    <name evidence="1" type="ORF">ACFQNG_17245</name>
</gene>
<keyword evidence="2" id="KW-1185">Reference proteome</keyword>
<comment type="caution">
    <text evidence="1">The sequence shown here is derived from an EMBL/GenBank/DDBJ whole genome shotgun (WGS) entry which is preliminary data.</text>
</comment>
<sequence>MEVLITLDNLAYEIIFGEMPDGGNEAVSNAFKEYNNKKSFAQDVEEELDKCIGAPADWYEYELKRLLYPLDRFDNVNFETGKLNQSYPPPF</sequence>
<proteinExistence type="predicted"/>
<organism evidence="1 2">
    <name type="scientific">Laceyella putida</name>
    <dbReference type="NCBI Taxonomy" id="110101"/>
    <lineage>
        <taxon>Bacteria</taxon>
        <taxon>Bacillati</taxon>
        <taxon>Bacillota</taxon>
        <taxon>Bacilli</taxon>
        <taxon>Bacillales</taxon>
        <taxon>Thermoactinomycetaceae</taxon>
        <taxon>Laceyella</taxon>
    </lineage>
</organism>